<evidence type="ECO:0000256" key="2">
    <source>
        <dbReference type="ARBA" id="ARBA00004496"/>
    </source>
</evidence>
<dbReference type="PROSITE" id="PS51257">
    <property type="entry name" value="PROKAR_LIPOPROTEIN"/>
    <property type="match status" value="1"/>
</dbReference>
<dbReference type="InterPro" id="IPR053879">
    <property type="entry name" value="HYDIN_VesB_CFA65-like_Ig"/>
</dbReference>
<accession>A0AAU7CLS2</accession>
<dbReference type="Pfam" id="PF22544">
    <property type="entry name" value="HYDIN_VesB_CFA65-like_Ig"/>
    <property type="match status" value="1"/>
</dbReference>
<keyword evidence="3" id="KW-0963">Cytoplasm</keyword>
<name>A0AAU7CLS2_9BACT</name>
<evidence type="ECO:0000256" key="4">
    <source>
        <dbReference type="ARBA" id="ARBA00023069"/>
    </source>
</evidence>
<dbReference type="InterPro" id="IPR013783">
    <property type="entry name" value="Ig-like_fold"/>
</dbReference>
<feature type="domain" description="HYDIN/VesB/CFA65-like Ig-like" evidence="6">
    <location>
        <begin position="49"/>
        <end position="127"/>
    </location>
</feature>
<keyword evidence="5" id="KW-0966">Cell projection</keyword>
<reference evidence="7" key="1">
    <citation type="submission" date="2024-05" db="EMBL/GenBank/DDBJ databases">
        <title>Planctomycetes of the genus Singulisphaera possess chitinolytic capabilities.</title>
        <authorList>
            <person name="Ivanova A."/>
        </authorList>
    </citation>
    <scope>NUCLEOTIDE SEQUENCE</scope>
    <source>
        <strain evidence="7">Ch08T</strain>
    </source>
</reference>
<evidence type="ECO:0000256" key="3">
    <source>
        <dbReference type="ARBA" id="ARBA00022490"/>
    </source>
</evidence>
<sequence>MRAKTKNVSQQMTWCAAMFAALLGCRKEEAFNQSASSSSGSNLPVLSAKPLNLGEVSAGKSVAGSITLTNNSGASVTVTTFDTSCPCLKLTPKPVIVESHGTKVLDVYFDSAEEPDFAGKLSIEVIGKDKNGFAIFKTDVLVSVIRMQSQQSTKRHNNQPNAYSVISAFRGFHDLKPEACFFQSQHTTTQ</sequence>
<dbReference type="Gene3D" id="2.60.40.10">
    <property type="entry name" value="Immunoglobulins"/>
    <property type="match status" value="1"/>
</dbReference>
<evidence type="ECO:0000256" key="1">
    <source>
        <dbReference type="ARBA" id="ARBA00004138"/>
    </source>
</evidence>
<dbReference type="RefSeq" id="WP_406698924.1">
    <property type="nucleotide sequence ID" value="NZ_CP155447.1"/>
</dbReference>
<keyword evidence="4" id="KW-0969">Cilium</keyword>
<gene>
    <name evidence="7" type="ORF">V5E97_08555</name>
</gene>
<dbReference type="AlphaFoldDB" id="A0AAU7CLS2"/>
<dbReference type="EMBL" id="CP155447">
    <property type="protein sequence ID" value="XBH06072.1"/>
    <property type="molecule type" value="Genomic_DNA"/>
</dbReference>
<protein>
    <submittedName>
        <fullName evidence="7">DUF1573 domain-containing protein</fullName>
    </submittedName>
</protein>
<evidence type="ECO:0000313" key="7">
    <source>
        <dbReference type="EMBL" id="XBH06072.1"/>
    </source>
</evidence>
<organism evidence="7">
    <name type="scientific">Singulisphaera sp. Ch08</name>
    <dbReference type="NCBI Taxonomy" id="3120278"/>
    <lineage>
        <taxon>Bacteria</taxon>
        <taxon>Pseudomonadati</taxon>
        <taxon>Planctomycetota</taxon>
        <taxon>Planctomycetia</taxon>
        <taxon>Isosphaerales</taxon>
        <taxon>Isosphaeraceae</taxon>
        <taxon>Singulisphaera</taxon>
    </lineage>
</organism>
<comment type="subcellular location">
    <subcellularLocation>
        <location evidence="1">Cell projection</location>
        <location evidence="1">Cilium</location>
    </subcellularLocation>
    <subcellularLocation>
        <location evidence="2">Cytoplasm</location>
    </subcellularLocation>
</comment>
<evidence type="ECO:0000256" key="5">
    <source>
        <dbReference type="ARBA" id="ARBA00023273"/>
    </source>
</evidence>
<proteinExistence type="predicted"/>
<evidence type="ECO:0000259" key="6">
    <source>
        <dbReference type="Pfam" id="PF22544"/>
    </source>
</evidence>
<dbReference type="GO" id="GO:0005737">
    <property type="term" value="C:cytoplasm"/>
    <property type="evidence" value="ECO:0007669"/>
    <property type="project" value="UniProtKB-SubCell"/>
</dbReference>